<protein>
    <submittedName>
        <fullName evidence="12">Signal recognition particle-docking protein FtsY</fullName>
    </submittedName>
</protein>
<dbReference type="PANTHER" id="PTHR43134:SF1">
    <property type="entry name" value="SIGNAL RECOGNITION PARTICLE RECEPTOR SUBUNIT ALPHA"/>
    <property type="match status" value="1"/>
</dbReference>
<dbReference type="AlphaFoldDB" id="A0A660SDB2"/>
<dbReference type="GO" id="GO:0005525">
    <property type="term" value="F:GTP binding"/>
    <property type="evidence" value="ECO:0007669"/>
    <property type="project" value="UniProtKB-KW"/>
</dbReference>
<keyword evidence="6" id="KW-0378">Hydrolase</keyword>
<comment type="caution">
    <text evidence="12">The sequence shown here is derived from an EMBL/GenBank/DDBJ whole genome shotgun (WGS) entry which is preliminary data.</text>
</comment>
<comment type="similarity">
    <text evidence="2">Belongs to the GTP-binding SRP family.</text>
</comment>
<feature type="domain" description="AAA+ ATPase" evidence="10">
    <location>
        <begin position="87"/>
        <end position="288"/>
    </location>
</feature>
<dbReference type="Proteomes" id="UP000271125">
    <property type="component" value="Unassembled WGS sequence"/>
</dbReference>
<dbReference type="InterPro" id="IPR004390">
    <property type="entry name" value="SR_rcpt_FtsY"/>
</dbReference>
<keyword evidence="4" id="KW-0963">Cytoplasm</keyword>
<dbReference type="Gene3D" id="1.20.120.140">
    <property type="entry name" value="Signal recognition particle SRP54, nucleotide-binding domain"/>
    <property type="match status" value="1"/>
</dbReference>
<reference evidence="12 13" key="1">
    <citation type="submission" date="2018-06" db="EMBL/GenBank/DDBJ databases">
        <title>Extensive metabolic versatility and redundancy in microbially diverse, dynamic hydrothermal sediments.</title>
        <authorList>
            <person name="Dombrowski N."/>
            <person name="Teske A."/>
            <person name="Baker B.J."/>
        </authorList>
    </citation>
    <scope>NUCLEOTIDE SEQUENCE [LARGE SCALE GENOMIC DNA]</scope>
    <source>
        <strain evidence="12">B10_G13</strain>
    </source>
</reference>
<evidence type="ECO:0000259" key="10">
    <source>
        <dbReference type="SMART" id="SM00382"/>
    </source>
</evidence>
<dbReference type="PANTHER" id="PTHR43134">
    <property type="entry name" value="SIGNAL RECOGNITION PARTICLE RECEPTOR SUBUNIT ALPHA"/>
    <property type="match status" value="1"/>
</dbReference>
<feature type="domain" description="SRP54-type proteins GTP-binding" evidence="11">
    <location>
        <begin position="88"/>
        <end position="289"/>
    </location>
</feature>
<dbReference type="SMART" id="SM00382">
    <property type="entry name" value="AAA"/>
    <property type="match status" value="1"/>
</dbReference>
<evidence type="ECO:0000256" key="9">
    <source>
        <dbReference type="ARBA" id="ARBA00023170"/>
    </source>
</evidence>
<dbReference type="GO" id="GO:0005886">
    <property type="term" value="C:plasma membrane"/>
    <property type="evidence" value="ECO:0007669"/>
    <property type="project" value="UniProtKB-SubCell"/>
</dbReference>
<evidence type="ECO:0000259" key="11">
    <source>
        <dbReference type="SMART" id="SM00962"/>
    </source>
</evidence>
<evidence type="ECO:0000256" key="3">
    <source>
        <dbReference type="ARBA" id="ARBA00022475"/>
    </source>
</evidence>
<keyword evidence="5" id="KW-0547">Nucleotide-binding</keyword>
<dbReference type="GO" id="GO:0005047">
    <property type="term" value="F:signal recognition particle binding"/>
    <property type="evidence" value="ECO:0007669"/>
    <property type="project" value="TreeGrafter"/>
</dbReference>
<dbReference type="EMBL" id="QNBD01000250">
    <property type="protein sequence ID" value="RKX68677.1"/>
    <property type="molecule type" value="Genomic_DNA"/>
</dbReference>
<organism evidence="12 13">
    <name type="scientific">candidate division TA06 bacterium</name>
    <dbReference type="NCBI Taxonomy" id="2250710"/>
    <lineage>
        <taxon>Bacteria</taxon>
        <taxon>Bacteria division TA06</taxon>
    </lineage>
</organism>
<evidence type="ECO:0000313" key="13">
    <source>
        <dbReference type="Proteomes" id="UP000271125"/>
    </source>
</evidence>
<name>A0A660SDB2_UNCT6</name>
<dbReference type="SUPFAM" id="SSF47364">
    <property type="entry name" value="Domain of the SRP/SRP receptor G-proteins"/>
    <property type="match status" value="1"/>
</dbReference>
<evidence type="ECO:0000256" key="2">
    <source>
        <dbReference type="ARBA" id="ARBA00008531"/>
    </source>
</evidence>
<evidence type="ECO:0000256" key="6">
    <source>
        <dbReference type="ARBA" id="ARBA00022801"/>
    </source>
</evidence>
<evidence type="ECO:0000256" key="1">
    <source>
        <dbReference type="ARBA" id="ARBA00004413"/>
    </source>
</evidence>
<dbReference type="GO" id="GO:0006614">
    <property type="term" value="P:SRP-dependent cotranslational protein targeting to membrane"/>
    <property type="evidence" value="ECO:0007669"/>
    <property type="project" value="InterPro"/>
</dbReference>
<dbReference type="InterPro" id="IPR042101">
    <property type="entry name" value="SRP54_N_sf"/>
</dbReference>
<dbReference type="Gene3D" id="3.40.50.300">
    <property type="entry name" value="P-loop containing nucleotide triphosphate hydrolases"/>
    <property type="match status" value="1"/>
</dbReference>
<evidence type="ECO:0000256" key="7">
    <source>
        <dbReference type="ARBA" id="ARBA00023134"/>
    </source>
</evidence>
<dbReference type="CDD" id="cd17874">
    <property type="entry name" value="FtsY"/>
    <property type="match status" value="1"/>
</dbReference>
<sequence length="290" mass="31900">MGLINNLKRALSRTSIILSKSIAKDKIIISELEKVMLEADFGFGITTDIIDMVKNSSDKESAIEGIKSYLISILQGVEFKREFPKSKPYIRMFVGVNGVGKTTSIAKIANSDKRNGKKVILAACDTFRAAAIEQLEIWSNRLSVPVVKGIYGSDPASIAYRAAEKAIENMYDELLIDTAGRLHTNRNLMAEMEKIARVLKKIDSDFPQETLIILDASIGQNNIQQAKQFAFSVPLSGIVLAKIDGTAKGGSVFPIVRDLKIPVLYMCTGEGLDDIVMFDPVEFVESIFTV</sequence>
<dbReference type="FunFam" id="3.40.50.300:FF:000053">
    <property type="entry name" value="Signal recognition particle receptor FtsY"/>
    <property type="match status" value="1"/>
</dbReference>
<dbReference type="SUPFAM" id="SSF52540">
    <property type="entry name" value="P-loop containing nucleoside triphosphate hydrolases"/>
    <property type="match status" value="1"/>
</dbReference>
<evidence type="ECO:0000256" key="8">
    <source>
        <dbReference type="ARBA" id="ARBA00023136"/>
    </source>
</evidence>
<proteinExistence type="inferred from homology"/>
<keyword evidence="7" id="KW-0342">GTP-binding</keyword>
<evidence type="ECO:0000313" key="12">
    <source>
        <dbReference type="EMBL" id="RKX68677.1"/>
    </source>
</evidence>
<dbReference type="InterPro" id="IPR000897">
    <property type="entry name" value="SRP54_GTPase_dom"/>
</dbReference>
<evidence type="ECO:0000256" key="5">
    <source>
        <dbReference type="ARBA" id="ARBA00022741"/>
    </source>
</evidence>
<dbReference type="Pfam" id="PF00448">
    <property type="entry name" value="SRP54"/>
    <property type="match status" value="1"/>
</dbReference>
<evidence type="ECO:0000256" key="4">
    <source>
        <dbReference type="ARBA" id="ARBA00022490"/>
    </source>
</evidence>
<comment type="subcellular location">
    <subcellularLocation>
        <location evidence="1">Cell membrane</location>
        <topology evidence="1">Peripheral membrane protein</topology>
        <orientation evidence="1">Cytoplasmic side</orientation>
    </subcellularLocation>
</comment>
<dbReference type="InterPro" id="IPR036225">
    <property type="entry name" value="SRP/SRP_N"/>
</dbReference>
<dbReference type="NCBIfam" id="TIGR00064">
    <property type="entry name" value="ftsY"/>
    <property type="match status" value="1"/>
</dbReference>
<keyword evidence="9" id="KW-0675">Receptor</keyword>
<dbReference type="GO" id="GO:0003924">
    <property type="term" value="F:GTPase activity"/>
    <property type="evidence" value="ECO:0007669"/>
    <property type="project" value="TreeGrafter"/>
</dbReference>
<dbReference type="SMART" id="SM00962">
    <property type="entry name" value="SRP54"/>
    <property type="match status" value="1"/>
</dbReference>
<keyword evidence="8" id="KW-0472">Membrane</keyword>
<gene>
    <name evidence="12" type="ORF">DRP43_05260</name>
</gene>
<accession>A0A660SDB2</accession>
<dbReference type="InterPro" id="IPR003593">
    <property type="entry name" value="AAA+_ATPase"/>
</dbReference>
<keyword evidence="3" id="KW-1003">Cell membrane</keyword>
<dbReference type="InterPro" id="IPR027417">
    <property type="entry name" value="P-loop_NTPase"/>
</dbReference>